<organism evidence="1 2">
    <name type="scientific">Liquorilactobacillus mali KCTC 3596 = DSM 20444</name>
    <dbReference type="NCBI Taxonomy" id="1046596"/>
    <lineage>
        <taxon>Bacteria</taxon>
        <taxon>Bacillati</taxon>
        <taxon>Bacillota</taxon>
        <taxon>Bacilli</taxon>
        <taxon>Lactobacillales</taxon>
        <taxon>Lactobacillaceae</taxon>
        <taxon>Liquorilactobacillus</taxon>
    </lineage>
</organism>
<comment type="caution">
    <text evidence="1">The sequence shown here is derived from an EMBL/GenBank/DDBJ whole genome shotgun (WGS) entry which is preliminary data.</text>
</comment>
<evidence type="ECO:0000313" key="2">
    <source>
        <dbReference type="Proteomes" id="UP000050898"/>
    </source>
</evidence>
<dbReference type="Proteomes" id="UP000050898">
    <property type="component" value="Unassembled WGS sequence"/>
</dbReference>
<proteinExistence type="predicted"/>
<protein>
    <submittedName>
        <fullName evidence="1">Uncharacterized protein</fullName>
    </submittedName>
</protein>
<reference evidence="1 2" key="1">
    <citation type="journal article" date="2015" name="Genome Announc.">
        <title>Expanding the biotechnology potential of lactobacilli through comparative genomics of 213 strains and associated genera.</title>
        <authorList>
            <person name="Sun Z."/>
            <person name="Harris H.M."/>
            <person name="McCann A."/>
            <person name="Guo C."/>
            <person name="Argimon S."/>
            <person name="Zhang W."/>
            <person name="Yang X."/>
            <person name="Jeffery I.B."/>
            <person name="Cooney J.C."/>
            <person name="Kagawa T.F."/>
            <person name="Liu W."/>
            <person name="Song Y."/>
            <person name="Salvetti E."/>
            <person name="Wrobel A."/>
            <person name="Rasinkangas P."/>
            <person name="Parkhill J."/>
            <person name="Rea M.C."/>
            <person name="O'Sullivan O."/>
            <person name="Ritari J."/>
            <person name="Douillard F.P."/>
            <person name="Paul Ross R."/>
            <person name="Yang R."/>
            <person name="Briner A.E."/>
            <person name="Felis G.E."/>
            <person name="de Vos W.M."/>
            <person name="Barrangou R."/>
            <person name="Klaenhammer T.R."/>
            <person name="Caufield P.W."/>
            <person name="Cui Y."/>
            <person name="Zhang H."/>
            <person name="O'Toole P.W."/>
        </authorList>
    </citation>
    <scope>NUCLEOTIDE SEQUENCE [LARGE SCALE GENOMIC DNA]</scope>
    <source>
        <strain evidence="1 2">DSM 20444</strain>
    </source>
</reference>
<sequence>MFPNQPVTSLYKFVTTPTVSFHKALKNLTTFFHASCADLISPLTKALNLALCLYSSTKATVTAAIALTIRINMFAFIDAFSIFSAVLVNPNDLVKPAKPVSRLLIPLNIFVLAKVAINTVPRACIAPLWLAIVFNIPETEFNGSLAFLLFPVRSLNTFEMSLRVSLKVFQMPSANALAIDSTLPVIEEISF</sequence>
<evidence type="ECO:0000313" key="1">
    <source>
        <dbReference type="EMBL" id="KRN08831.1"/>
    </source>
</evidence>
<gene>
    <name evidence="1" type="ORF">FD00_GL001749</name>
</gene>
<keyword evidence="2" id="KW-1185">Reference proteome</keyword>
<name>A0A0R2DY70_9LACO</name>
<dbReference type="EMBL" id="AYYH01000046">
    <property type="protein sequence ID" value="KRN08831.1"/>
    <property type="molecule type" value="Genomic_DNA"/>
</dbReference>
<accession>A0A0R2DY70</accession>
<dbReference type="AlphaFoldDB" id="A0A0R2DY70"/>